<evidence type="ECO:0000313" key="2">
    <source>
        <dbReference type="EMBL" id="OKH25692.1"/>
    </source>
</evidence>
<comment type="caution">
    <text evidence="2">The sequence shown here is derived from an EMBL/GenBank/DDBJ whole genome shotgun (WGS) entry which is preliminary data.</text>
</comment>
<protein>
    <recommendedName>
        <fullName evidence="1">Sulfatase-modifying factor enzyme-like domain-containing protein</fullName>
    </recommendedName>
</protein>
<dbReference type="PANTHER" id="PTHR23150:SF35">
    <property type="entry name" value="BLL6746 PROTEIN"/>
    <property type="match status" value="1"/>
</dbReference>
<gene>
    <name evidence="2" type="ORF">NIES593_04265</name>
</gene>
<dbReference type="OrthoDB" id="9768004at2"/>
<dbReference type="SUPFAM" id="SSF56436">
    <property type="entry name" value="C-type lectin-like"/>
    <property type="match status" value="1"/>
</dbReference>
<dbReference type="InterPro" id="IPR005532">
    <property type="entry name" value="SUMF_dom"/>
</dbReference>
<proteinExistence type="predicted"/>
<dbReference type="STRING" id="1921803.NIES593_04265"/>
<evidence type="ECO:0000313" key="3">
    <source>
        <dbReference type="Proteomes" id="UP000186868"/>
    </source>
</evidence>
<organism evidence="2 3">
    <name type="scientific">Hydrococcus rivularis NIES-593</name>
    <dbReference type="NCBI Taxonomy" id="1921803"/>
    <lineage>
        <taxon>Bacteria</taxon>
        <taxon>Bacillati</taxon>
        <taxon>Cyanobacteriota</taxon>
        <taxon>Cyanophyceae</taxon>
        <taxon>Pleurocapsales</taxon>
        <taxon>Hydrococcaceae</taxon>
        <taxon>Hydrococcus</taxon>
    </lineage>
</organism>
<dbReference type="InterPro" id="IPR042095">
    <property type="entry name" value="SUMF_sf"/>
</dbReference>
<reference evidence="2 3" key="1">
    <citation type="submission" date="2016-11" db="EMBL/GenBank/DDBJ databases">
        <title>Draft Genome Sequences of Nine Cyanobacterial Strains from Diverse Habitats.</title>
        <authorList>
            <person name="Zhu T."/>
            <person name="Hou S."/>
            <person name="Lu X."/>
            <person name="Hess W.R."/>
        </authorList>
    </citation>
    <scope>NUCLEOTIDE SEQUENCE [LARGE SCALE GENOMIC DNA]</scope>
    <source>
        <strain evidence="2 3">NIES-593</strain>
    </source>
</reference>
<dbReference type="EMBL" id="MRCB01000003">
    <property type="protein sequence ID" value="OKH25692.1"/>
    <property type="molecule type" value="Genomic_DNA"/>
</dbReference>
<sequence>MNTQEFEFDVVTVQPKASKINLNRSYSQYFTEELGNQIVLEMVSIPEGSFMMGSPESEVEAYDSEKPQHQVTVKPFFMGKYPVTQAQWQAIAALDPVELTLNPEPAKYKGADRPVEKVSWYEAVEFCWRLSRLTGRIYRLPSEAEWEYACRAGTNSRFHFGRRLPKNLVNCYGSLSMQGYEKGTTPVGIFGVANAFGLYDMHGNVYEWCADCWHDDYEGAPTDGSAWLSEDEEGEDRVIRGGFWLSYPRHCRSAFRDCCEPDLRSSTVGFRVVCEI</sequence>
<dbReference type="Proteomes" id="UP000186868">
    <property type="component" value="Unassembled WGS sequence"/>
</dbReference>
<evidence type="ECO:0000259" key="1">
    <source>
        <dbReference type="Pfam" id="PF03781"/>
    </source>
</evidence>
<dbReference type="InterPro" id="IPR016187">
    <property type="entry name" value="CTDL_fold"/>
</dbReference>
<dbReference type="AlphaFoldDB" id="A0A1U7HQ27"/>
<dbReference type="PANTHER" id="PTHR23150">
    <property type="entry name" value="SULFATASE MODIFYING FACTOR 1, 2"/>
    <property type="match status" value="1"/>
</dbReference>
<accession>A0A1U7HQ27</accession>
<dbReference type="InterPro" id="IPR051043">
    <property type="entry name" value="Sulfatase_Mod_Factor_Kinase"/>
</dbReference>
<dbReference type="Gene3D" id="3.90.1580.10">
    <property type="entry name" value="paralog of FGE (formylglycine-generating enzyme)"/>
    <property type="match status" value="1"/>
</dbReference>
<feature type="domain" description="Sulfatase-modifying factor enzyme-like" evidence="1">
    <location>
        <begin position="41"/>
        <end position="273"/>
    </location>
</feature>
<dbReference type="RefSeq" id="WP_073598527.1">
    <property type="nucleotide sequence ID" value="NZ_MRCB01000003.1"/>
</dbReference>
<keyword evidence="3" id="KW-1185">Reference proteome</keyword>
<dbReference type="Pfam" id="PF03781">
    <property type="entry name" value="FGE-sulfatase"/>
    <property type="match status" value="1"/>
</dbReference>
<name>A0A1U7HQ27_9CYAN</name>
<dbReference type="GO" id="GO:0120147">
    <property type="term" value="F:formylglycine-generating oxidase activity"/>
    <property type="evidence" value="ECO:0007669"/>
    <property type="project" value="TreeGrafter"/>
</dbReference>